<dbReference type="GO" id="GO:0004252">
    <property type="term" value="F:serine-type endopeptidase activity"/>
    <property type="evidence" value="ECO:0007669"/>
    <property type="project" value="InterPro"/>
</dbReference>
<gene>
    <name evidence="10" type="ORF">STRIP9103_02360</name>
</gene>
<name>L1L282_9ACTN</name>
<feature type="domain" description="Peptidase S54 rhomboid" evidence="9">
    <location>
        <begin position="115"/>
        <end position="258"/>
    </location>
</feature>
<evidence type="ECO:0000256" key="4">
    <source>
        <dbReference type="ARBA" id="ARBA00022692"/>
    </source>
</evidence>
<feature type="transmembrane region" description="Helical" evidence="8">
    <location>
        <begin position="55"/>
        <end position="75"/>
    </location>
</feature>
<evidence type="ECO:0000256" key="8">
    <source>
        <dbReference type="SAM" id="Phobius"/>
    </source>
</evidence>
<dbReference type="InterPro" id="IPR035952">
    <property type="entry name" value="Rhomboid-like_sf"/>
</dbReference>
<keyword evidence="6 8" id="KW-0472">Membrane</keyword>
<dbReference type="EC" id="3.4.21.-" evidence="10"/>
<evidence type="ECO:0000313" key="10">
    <source>
        <dbReference type="EMBL" id="EKX66723.1"/>
    </source>
</evidence>
<proteinExistence type="predicted"/>
<organism evidence="10 11">
    <name type="scientific">Streptomyces ipomoeae 91-03</name>
    <dbReference type="NCBI Taxonomy" id="698759"/>
    <lineage>
        <taxon>Bacteria</taxon>
        <taxon>Bacillati</taxon>
        <taxon>Actinomycetota</taxon>
        <taxon>Actinomycetes</taxon>
        <taxon>Kitasatosporales</taxon>
        <taxon>Streptomycetaceae</taxon>
        <taxon>Streptomyces</taxon>
    </lineage>
</organism>
<dbReference type="Pfam" id="PF01694">
    <property type="entry name" value="Rhomboid"/>
    <property type="match status" value="1"/>
</dbReference>
<keyword evidence="11" id="KW-1185">Reference proteome</keyword>
<keyword evidence="4 8" id="KW-0812">Transmembrane</keyword>
<feature type="compositionally biased region" description="Basic and acidic residues" evidence="7">
    <location>
        <begin position="13"/>
        <end position="24"/>
    </location>
</feature>
<dbReference type="InterPro" id="IPR022764">
    <property type="entry name" value="Peptidase_S54_rhomboid_dom"/>
</dbReference>
<dbReference type="SUPFAM" id="SSF144091">
    <property type="entry name" value="Rhomboid-like"/>
    <property type="match status" value="1"/>
</dbReference>
<dbReference type="PANTHER" id="PTHR43066:SF26">
    <property type="entry name" value="RHOMBOID PROTEASE GLPG"/>
    <property type="match status" value="1"/>
</dbReference>
<feature type="compositionally biased region" description="Polar residues" evidence="7">
    <location>
        <begin position="25"/>
        <end position="46"/>
    </location>
</feature>
<feature type="transmembrane region" description="Helical" evidence="8">
    <location>
        <begin position="148"/>
        <end position="168"/>
    </location>
</feature>
<keyword evidence="2" id="KW-1003">Cell membrane</keyword>
<evidence type="ECO:0000256" key="6">
    <source>
        <dbReference type="ARBA" id="ARBA00023136"/>
    </source>
</evidence>
<evidence type="ECO:0000259" key="9">
    <source>
        <dbReference type="Pfam" id="PF01694"/>
    </source>
</evidence>
<reference evidence="10 11" key="1">
    <citation type="submission" date="2012-11" db="EMBL/GenBank/DDBJ databases">
        <authorList>
            <person name="Huguet-Tapia J.C."/>
            <person name="Durkin A.S."/>
            <person name="Pettis G.S."/>
            <person name="Badger J.H."/>
        </authorList>
    </citation>
    <scope>NUCLEOTIDE SEQUENCE [LARGE SCALE GENOMIC DNA]</scope>
    <source>
        <strain evidence="10 11">91-03</strain>
    </source>
</reference>
<comment type="caution">
    <text evidence="10">The sequence shown here is derived from an EMBL/GenBank/DDBJ whole genome shotgun (WGS) entry which is preliminary data.</text>
</comment>
<comment type="subcellular location">
    <subcellularLocation>
        <location evidence="1">Membrane</location>
        <topology evidence="1">Multi-pass membrane protein</topology>
    </subcellularLocation>
</comment>
<feature type="transmembrane region" description="Helical" evidence="8">
    <location>
        <begin position="239"/>
        <end position="257"/>
    </location>
</feature>
<dbReference type="Proteomes" id="UP000010411">
    <property type="component" value="Unassembled WGS sequence"/>
</dbReference>
<sequence length="282" mass="30127">MIGKWSTVVGRTVRNESTPKKDSEPSVTNESVPVTNESAAVTNESPPVTGESAPVTYGLIVVCCLIFLIGPAAGLNPAFGTGDELLAAQRAYFRRWGVVPVELFTGSPRAVLAPLTALFIHGSWLHLLGNMLFLFVFGAMAEERMGRVGFALFYVGCGYLALVAYAVAHAGSQQSLVGASGAISAVLGAFLFLFPRARVTSLFPFLFFLPLRFPAWVTLPFWVTLQWLAAGRETSGPGVAYLSHLVGFGLGFVYAWGRHGRRARVKGPANAPAPAPEGEKQP</sequence>
<evidence type="ECO:0000256" key="7">
    <source>
        <dbReference type="SAM" id="MobiDB-lite"/>
    </source>
</evidence>
<protein>
    <submittedName>
        <fullName evidence="10">Peptidase, S54 family</fullName>
        <ecNumber evidence="10">3.4.21.-</ecNumber>
    </submittedName>
</protein>
<dbReference type="AlphaFoldDB" id="L1L282"/>
<feature type="transmembrane region" description="Helical" evidence="8">
    <location>
        <begin position="123"/>
        <end position="141"/>
    </location>
</feature>
<dbReference type="RefSeq" id="WP_009309712.1">
    <property type="nucleotide sequence ID" value="NZ_AEJC01000197.1"/>
</dbReference>
<dbReference type="PATRIC" id="fig|698759.3.peg.2703"/>
<keyword evidence="10" id="KW-0378">Hydrolase</keyword>
<evidence type="ECO:0000256" key="3">
    <source>
        <dbReference type="ARBA" id="ARBA00022519"/>
    </source>
</evidence>
<dbReference type="Gene3D" id="1.20.1540.10">
    <property type="entry name" value="Rhomboid-like"/>
    <property type="match status" value="1"/>
</dbReference>
<keyword evidence="3" id="KW-0997">Cell inner membrane</keyword>
<feature type="transmembrane region" description="Helical" evidence="8">
    <location>
        <begin position="201"/>
        <end position="219"/>
    </location>
</feature>
<evidence type="ECO:0000256" key="1">
    <source>
        <dbReference type="ARBA" id="ARBA00004141"/>
    </source>
</evidence>
<dbReference type="PANTHER" id="PTHR43066">
    <property type="entry name" value="RHOMBOID-RELATED PROTEIN"/>
    <property type="match status" value="1"/>
</dbReference>
<feature type="transmembrane region" description="Helical" evidence="8">
    <location>
        <begin position="174"/>
        <end position="194"/>
    </location>
</feature>
<evidence type="ECO:0000256" key="5">
    <source>
        <dbReference type="ARBA" id="ARBA00022989"/>
    </source>
</evidence>
<keyword evidence="5 8" id="KW-1133">Transmembrane helix</keyword>
<evidence type="ECO:0000256" key="2">
    <source>
        <dbReference type="ARBA" id="ARBA00022475"/>
    </source>
</evidence>
<evidence type="ECO:0000313" key="11">
    <source>
        <dbReference type="Proteomes" id="UP000010411"/>
    </source>
</evidence>
<dbReference type="OrthoDB" id="9814037at2"/>
<dbReference type="GO" id="GO:0016020">
    <property type="term" value="C:membrane"/>
    <property type="evidence" value="ECO:0007669"/>
    <property type="project" value="UniProtKB-SubCell"/>
</dbReference>
<accession>L1L282</accession>
<dbReference type="EMBL" id="AEJC01000197">
    <property type="protein sequence ID" value="EKX66723.1"/>
    <property type="molecule type" value="Genomic_DNA"/>
</dbReference>
<feature type="region of interest" description="Disordered" evidence="7">
    <location>
        <begin position="1"/>
        <end position="47"/>
    </location>
</feature>